<dbReference type="Gene3D" id="3.20.20.70">
    <property type="entry name" value="Aldolase class I"/>
    <property type="match status" value="1"/>
</dbReference>
<evidence type="ECO:0000259" key="10">
    <source>
        <dbReference type="Pfam" id="PF00724"/>
    </source>
</evidence>
<comment type="caution">
    <text evidence="12">The sequence shown here is derived from an EMBL/GenBank/DDBJ whole genome shotgun (WGS) entry which is preliminary data.</text>
</comment>
<evidence type="ECO:0000256" key="7">
    <source>
        <dbReference type="ARBA" id="ARBA00023002"/>
    </source>
</evidence>
<dbReference type="Pfam" id="PF00724">
    <property type="entry name" value="Oxidored_FMN"/>
    <property type="match status" value="1"/>
</dbReference>
<keyword evidence="7 12" id="KW-0560">Oxidoreductase</keyword>
<evidence type="ECO:0000313" key="13">
    <source>
        <dbReference type="EMBL" id="SHL37930.1"/>
    </source>
</evidence>
<dbReference type="EMBL" id="FRBG01000029">
    <property type="protein sequence ID" value="SHL37930.1"/>
    <property type="molecule type" value="Genomic_DNA"/>
</dbReference>
<dbReference type="InterPro" id="IPR036188">
    <property type="entry name" value="FAD/NAD-bd_sf"/>
</dbReference>
<dbReference type="SUPFAM" id="SSF51395">
    <property type="entry name" value="FMN-linked oxidoreductases"/>
    <property type="match status" value="1"/>
</dbReference>
<protein>
    <submittedName>
        <fullName evidence="12 13">2,4-dienoyl-CoA reductase</fullName>
        <ecNumber evidence="12">1.3.1.34</ecNumber>
    </submittedName>
</protein>
<dbReference type="GO" id="GO:0010181">
    <property type="term" value="F:FMN binding"/>
    <property type="evidence" value="ECO:0007669"/>
    <property type="project" value="InterPro"/>
</dbReference>
<accession>A0A150FNK3</accession>
<dbReference type="Gene3D" id="3.40.50.720">
    <property type="entry name" value="NAD(P)-binding Rossmann-like Domain"/>
    <property type="match status" value="1"/>
</dbReference>
<evidence type="ECO:0000256" key="8">
    <source>
        <dbReference type="ARBA" id="ARBA00023004"/>
    </source>
</evidence>
<evidence type="ECO:0000256" key="5">
    <source>
        <dbReference type="ARBA" id="ARBA00022643"/>
    </source>
</evidence>
<dbReference type="AlphaFoldDB" id="A0A150FNK3"/>
<dbReference type="PATRIC" id="fig|1121328.3.peg.278"/>
<dbReference type="InterPro" id="IPR023753">
    <property type="entry name" value="FAD/NAD-binding_dom"/>
</dbReference>
<dbReference type="SUPFAM" id="SSF51905">
    <property type="entry name" value="FAD/NAD(P)-binding domain"/>
    <property type="match status" value="1"/>
</dbReference>
<keyword evidence="6" id="KW-0479">Metal-binding</keyword>
<evidence type="ECO:0000256" key="1">
    <source>
        <dbReference type="ARBA" id="ARBA00001917"/>
    </source>
</evidence>
<keyword evidence="4" id="KW-0285">Flavoprotein</keyword>
<evidence type="ECO:0000313" key="12">
    <source>
        <dbReference type="EMBL" id="KXZ39204.1"/>
    </source>
</evidence>
<evidence type="ECO:0000256" key="3">
    <source>
        <dbReference type="ARBA" id="ARBA00011048"/>
    </source>
</evidence>
<dbReference type="OrthoDB" id="9772736at2"/>
<sequence length="646" mass="70036">MKYERLFSKGRIGKLELKNRIVMPAMGTNFAASTGEASDEIIRYYEERAKGGCGLIITEITRIDDETGVGISNQLSVTSGKHIPRLVKLADAIHRHDSKIFIQLHHPGRQTYGRLLNGKQIVAPSPIACKVIGEMPRELTTAECEALVKKFVTGAVIAKTAGIDGVEIHAAHGYLINQFISPYTNKRTDKYGGNFFNRMRFVTEIIQGIRFACGKDFPISVRISANEFIEGGLTLEDSVKIARYLESLGIDAINVSCGTYESGHTIIEPSYIPEGWKKDLAKTIKANVKIPVIAVNNIKHPEVAEALLEEGVSDFVGIGRGHLADPAWANKAKYGQEKLLRKCIGCLNCFKVLNSGRPVECTVNPLLGREAFLGDDKLVKDGNGRTVAVIGGGPGGMQAAYVLAKRGFKVVLFEKEASLGGTMKMADKAHHKQLITELIETQTAELEALGVEIRLNTEANVEMVKELNPYGVIVAVGGTPIIPNIPGIDSPNVCTAEDVLAGKVELKGKNIAVIGGGSTGLETAELLARDNRVTVIEMMNDVGTNLYPSVRALLLKRLNEAGVEIITDHYLESVKVGKIGLRVTSTAFEVEREVDAVVLALGVKPRREIVSHFEEAFDKVTCVGDVVKPGLIGDAIKEANDKAFVF</sequence>
<comment type="similarity">
    <text evidence="3">In the N-terminal section; belongs to the NADH:flavin oxidoreductase/NADH oxidase family.</text>
</comment>
<reference evidence="13 15" key="2">
    <citation type="submission" date="2016-11" db="EMBL/GenBank/DDBJ databases">
        <authorList>
            <person name="Varghese N."/>
            <person name="Submissions S."/>
        </authorList>
    </citation>
    <scope>NUCLEOTIDE SEQUENCE [LARGE SCALE GENOMIC DNA]</scope>
    <source>
        <strain evidence="13 15">DSM 7308</strain>
    </source>
</reference>
<dbReference type="Pfam" id="PF07992">
    <property type="entry name" value="Pyr_redox_2"/>
    <property type="match status" value="1"/>
</dbReference>
<dbReference type="STRING" id="1121328.JWYL7_0279"/>
<dbReference type="PANTHER" id="PTHR42917">
    <property type="entry name" value="2,4-DIENOYL-COA REDUCTASE"/>
    <property type="match status" value="1"/>
</dbReference>
<dbReference type="InterPro" id="IPR013785">
    <property type="entry name" value="Aldolase_TIM"/>
</dbReference>
<dbReference type="EC" id="1.3.1.34" evidence="12"/>
<dbReference type="InterPro" id="IPR001155">
    <property type="entry name" value="OxRdtase_FMN_N"/>
</dbReference>
<evidence type="ECO:0000256" key="6">
    <source>
        <dbReference type="ARBA" id="ARBA00022723"/>
    </source>
</evidence>
<dbReference type="Proteomes" id="UP000092605">
    <property type="component" value="Unassembled WGS sequence"/>
</dbReference>
<evidence type="ECO:0000313" key="15">
    <source>
        <dbReference type="Proteomes" id="UP000323392"/>
    </source>
</evidence>
<dbReference type="CDD" id="cd02803">
    <property type="entry name" value="OYE_like_FMN_family"/>
    <property type="match status" value="1"/>
</dbReference>
<proteinExistence type="inferred from homology"/>
<dbReference type="PRINTS" id="PR00469">
    <property type="entry name" value="PNDRDTASEII"/>
</dbReference>
<dbReference type="InterPro" id="IPR051793">
    <property type="entry name" value="NADH:flavin_oxidoreductase"/>
</dbReference>
<dbReference type="GO" id="GO:0008670">
    <property type="term" value="F:2,4-dienoyl-CoA reductase (NADPH) activity"/>
    <property type="evidence" value="ECO:0007669"/>
    <property type="project" value="UniProtKB-EC"/>
</dbReference>
<gene>
    <name evidence="12" type="ORF">JWYL7_0279</name>
    <name evidence="13" type="ORF">SAMN05661008_01958</name>
</gene>
<evidence type="ECO:0000259" key="11">
    <source>
        <dbReference type="Pfam" id="PF07992"/>
    </source>
</evidence>
<keyword evidence="9" id="KW-0411">Iron-sulfur</keyword>
<evidence type="ECO:0000313" key="14">
    <source>
        <dbReference type="Proteomes" id="UP000092605"/>
    </source>
</evidence>
<keyword evidence="8" id="KW-0408">Iron</keyword>
<keyword evidence="15" id="KW-1185">Reference proteome</keyword>
<feature type="domain" description="FAD/NAD(P)-binding" evidence="11">
    <location>
        <begin position="386"/>
        <end position="610"/>
    </location>
</feature>
<dbReference type="RefSeq" id="WP_066067956.1">
    <property type="nucleotide sequence ID" value="NZ_FRBG01000029.1"/>
</dbReference>
<dbReference type="GO" id="GO:0046872">
    <property type="term" value="F:metal ion binding"/>
    <property type="evidence" value="ECO:0007669"/>
    <property type="project" value="UniProtKB-KW"/>
</dbReference>
<dbReference type="GO" id="GO:0051536">
    <property type="term" value="F:iron-sulfur cluster binding"/>
    <property type="evidence" value="ECO:0007669"/>
    <property type="project" value="UniProtKB-KW"/>
</dbReference>
<feature type="domain" description="NADH:flavin oxidoreductase/NADH oxidase N-terminal" evidence="10">
    <location>
        <begin position="6"/>
        <end position="337"/>
    </location>
</feature>
<dbReference type="Proteomes" id="UP000323392">
    <property type="component" value="Unassembled WGS sequence"/>
</dbReference>
<dbReference type="PANTHER" id="PTHR42917:SF2">
    <property type="entry name" value="2,4-DIENOYL-COA REDUCTASE [(2E)-ENOYL-COA-PRODUCING]"/>
    <property type="match status" value="1"/>
</dbReference>
<evidence type="ECO:0000256" key="9">
    <source>
        <dbReference type="ARBA" id="ARBA00023014"/>
    </source>
</evidence>
<comment type="cofactor">
    <cofactor evidence="1">
        <name>FMN</name>
        <dbReference type="ChEBI" id="CHEBI:58210"/>
    </cofactor>
</comment>
<dbReference type="PRINTS" id="PR00368">
    <property type="entry name" value="FADPNR"/>
</dbReference>
<comment type="cofactor">
    <cofactor evidence="2">
        <name>[4Fe-4S] cluster</name>
        <dbReference type="ChEBI" id="CHEBI:49883"/>
    </cofactor>
</comment>
<organism evidence="12 14">
    <name type="scientific">Alkalithermobacter thermoalcaliphilus JW-YL-7 = DSM 7308</name>
    <dbReference type="NCBI Taxonomy" id="1121328"/>
    <lineage>
        <taxon>Bacteria</taxon>
        <taxon>Bacillati</taxon>
        <taxon>Bacillota</taxon>
        <taxon>Clostridia</taxon>
        <taxon>Peptostreptococcales</taxon>
        <taxon>Tepidibacteraceae</taxon>
        <taxon>Alkalithermobacter</taxon>
    </lineage>
</organism>
<evidence type="ECO:0000256" key="4">
    <source>
        <dbReference type="ARBA" id="ARBA00022630"/>
    </source>
</evidence>
<evidence type="ECO:0000256" key="2">
    <source>
        <dbReference type="ARBA" id="ARBA00001966"/>
    </source>
</evidence>
<reference evidence="12 14" key="1">
    <citation type="submission" date="2016-02" db="EMBL/GenBank/DDBJ databases">
        <title>Draft genome sequence for Clostridium paradoxum JW-YL-7.</title>
        <authorList>
            <person name="Utturkar S.M."/>
            <person name="Lancaster A."/>
            <person name="Poole F.L."/>
            <person name="Adams M.W."/>
            <person name="Brown S.D."/>
        </authorList>
    </citation>
    <scope>NUCLEOTIDE SEQUENCE [LARGE SCALE GENOMIC DNA]</scope>
    <source>
        <strain evidence="12 14">JW-YL-7</strain>
    </source>
</reference>
<name>A0A150FNK3_CLOPD</name>
<dbReference type="EMBL" id="LSFY01000001">
    <property type="protein sequence ID" value="KXZ39204.1"/>
    <property type="molecule type" value="Genomic_DNA"/>
</dbReference>
<keyword evidence="5" id="KW-0288">FMN</keyword>
<dbReference type="Gene3D" id="3.50.50.60">
    <property type="entry name" value="FAD/NAD(P)-binding domain"/>
    <property type="match status" value="1"/>
</dbReference>